<evidence type="ECO:0000256" key="6">
    <source>
        <dbReference type="ARBA" id="ARBA00023306"/>
    </source>
</evidence>
<keyword evidence="2" id="KW-0217">Developmental protein</keyword>
<dbReference type="GO" id="GO:2000067">
    <property type="term" value="P:regulation of root morphogenesis"/>
    <property type="evidence" value="ECO:0007669"/>
    <property type="project" value="UniProtKB-ARBA"/>
</dbReference>
<evidence type="ECO:0000256" key="7">
    <source>
        <dbReference type="ARBA" id="ARBA00024211"/>
    </source>
</evidence>
<dbReference type="InterPro" id="IPR010369">
    <property type="entry name" value="SOK"/>
</dbReference>
<dbReference type="GO" id="GO:0051301">
    <property type="term" value="P:cell division"/>
    <property type="evidence" value="ECO:0007669"/>
    <property type="project" value="UniProtKB-KW"/>
</dbReference>
<dbReference type="PIRSF" id="PIRSF031043">
    <property type="entry name" value="UCP031043"/>
    <property type="match status" value="1"/>
</dbReference>
<proteinExistence type="inferred from homology"/>
<feature type="compositionally biased region" description="Low complexity" evidence="9">
    <location>
        <begin position="190"/>
        <end position="199"/>
    </location>
</feature>
<comment type="similarity">
    <text evidence="7">Belongs to the SOSEKI family.</text>
</comment>
<dbReference type="GO" id="GO:0051258">
    <property type="term" value="P:protein polymerization"/>
    <property type="evidence" value="ECO:0007669"/>
    <property type="project" value="UniProtKB-ARBA"/>
</dbReference>
<comment type="caution">
    <text evidence="11">The sequence shown here is derived from an EMBL/GenBank/DDBJ whole genome shotgun (WGS) entry which is preliminary data.</text>
</comment>
<keyword evidence="5" id="KW-0472">Membrane</keyword>
<keyword evidence="6" id="KW-0131">Cell cycle</keyword>
<protein>
    <recommendedName>
        <fullName evidence="10">SOSEKI DIX-like domain-containing protein</fullName>
    </recommendedName>
</protein>
<evidence type="ECO:0000256" key="1">
    <source>
        <dbReference type="ARBA" id="ARBA00004413"/>
    </source>
</evidence>
<evidence type="ECO:0000256" key="8">
    <source>
        <dbReference type="ARBA" id="ARBA00046534"/>
    </source>
</evidence>
<sequence length="445" mass="50274">MAVSSSYSSSFSGRTELLEVPNKFRDRETSPERTKIWAEQRQSRIREKKVPIVYYLCRDGHLEQPHFMEVPISSSNQGLYLRDVINRLNSLRGKGIASMYSWSSKRSYKNGFVWHDLSESDFIYPVHGQEYVLKGSEIIQGSAEETEVTSESEFPMIVRRRNQSWSSDAGLHEYKVYQTTGSNGDHNGRAADASTQTATSDDKRRRRRATIREEEQPQQQQQQQHEEEEEEEEEDDNKQIVVIQQEQHHQTTTELSREEISPPPSSPSPETLESLIKADGRIVRIPRAPDCSSTSSSDIRDRSTANDHPSGRIKASAVLMQLISCGSLSVKESCSGGPTAGLSLVSQYKARLPRGAPDQLSSQGRLIENPSFGGFQVEDKEYFSGSLIETKKDDEFPVLKRSSSYNAADRSSSKLELKEEIDGVRAKCIPRMPKASARKNEIRDY</sequence>
<organism evidence="11 12">
    <name type="scientific">Stephania japonica</name>
    <dbReference type="NCBI Taxonomy" id="461633"/>
    <lineage>
        <taxon>Eukaryota</taxon>
        <taxon>Viridiplantae</taxon>
        <taxon>Streptophyta</taxon>
        <taxon>Embryophyta</taxon>
        <taxon>Tracheophyta</taxon>
        <taxon>Spermatophyta</taxon>
        <taxon>Magnoliopsida</taxon>
        <taxon>Ranunculales</taxon>
        <taxon>Menispermaceae</taxon>
        <taxon>Menispermoideae</taxon>
        <taxon>Cissampelideae</taxon>
        <taxon>Stephania</taxon>
    </lineage>
</organism>
<dbReference type="InterPro" id="IPR048351">
    <property type="entry name" value="SOK_DIX"/>
</dbReference>
<evidence type="ECO:0000313" key="11">
    <source>
        <dbReference type="EMBL" id="KAK9123529.1"/>
    </source>
</evidence>
<evidence type="ECO:0000313" key="12">
    <source>
        <dbReference type="Proteomes" id="UP001417504"/>
    </source>
</evidence>
<dbReference type="InterPro" id="IPR021182">
    <property type="entry name" value="SOK_magnoliopsida"/>
</dbReference>
<accession>A0AAP0IXC3</accession>
<feature type="domain" description="SOSEKI DIX-like" evidence="10">
    <location>
        <begin position="50"/>
        <end position="139"/>
    </location>
</feature>
<evidence type="ECO:0000256" key="5">
    <source>
        <dbReference type="ARBA" id="ARBA00023136"/>
    </source>
</evidence>
<keyword evidence="12" id="KW-1185">Reference proteome</keyword>
<dbReference type="Pfam" id="PF06136">
    <property type="entry name" value="SOK"/>
    <property type="match status" value="1"/>
</dbReference>
<dbReference type="GO" id="GO:0051302">
    <property type="term" value="P:regulation of cell division"/>
    <property type="evidence" value="ECO:0007669"/>
    <property type="project" value="UniProtKB-ARBA"/>
</dbReference>
<keyword evidence="3" id="KW-1003">Cell membrane</keyword>
<dbReference type="GO" id="GO:0090708">
    <property type="term" value="P:specification of plant organ axis polarity"/>
    <property type="evidence" value="ECO:0007669"/>
    <property type="project" value="UniProtKB-ARBA"/>
</dbReference>
<keyword evidence="4" id="KW-0132">Cell division</keyword>
<evidence type="ECO:0000256" key="2">
    <source>
        <dbReference type="ARBA" id="ARBA00022473"/>
    </source>
</evidence>
<comment type="subunit">
    <text evidence="8">Homodimer. Forms long polymer filaments with other SOKs proteins polymers (e.g. SOK1, SOK2, SOK3 and SOK4) crucial for polar localization and biological activity. Binds to ANGUSTIFOLIA (AN).</text>
</comment>
<reference evidence="11 12" key="1">
    <citation type="submission" date="2024-01" db="EMBL/GenBank/DDBJ databases">
        <title>Genome assemblies of Stephania.</title>
        <authorList>
            <person name="Yang L."/>
        </authorList>
    </citation>
    <scope>NUCLEOTIDE SEQUENCE [LARGE SCALE GENOMIC DNA]</scope>
    <source>
        <strain evidence="11">QJT</strain>
        <tissue evidence="11">Leaf</tissue>
    </source>
</reference>
<evidence type="ECO:0000259" key="10">
    <source>
        <dbReference type="Pfam" id="PF06136"/>
    </source>
</evidence>
<dbReference type="AlphaFoldDB" id="A0AAP0IXC3"/>
<name>A0AAP0IXC3_9MAGN</name>
<evidence type="ECO:0000256" key="3">
    <source>
        <dbReference type="ARBA" id="ARBA00022475"/>
    </source>
</evidence>
<dbReference type="PANTHER" id="PTHR31083:SF4">
    <property type="entry name" value="PROTEIN SOSEKI 4-RELATED"/>
    <property type="match status" value="1"/>
</dbReference>
<gene>
    <name evidence="11" type="ORF">Sjap_013131</name>
</gene>
<evidence type="ECO:0000256" key="4">
    <source>
        <dbReference type="ARBA" id="ARBA00022618"/>
    </source>
</evidence>
<evidence type="ECO:0000256" key="9">
    <source>
        <dbReference type="SAM" id="MobiDB-lite"/>
    </source>
</evidence>
<dbReference type="EMBL" id="JBBNAE010000005">
    <property type="protein sequence ID" value="KAK9123529.1"/>
    <property type="molecule type" value="Genomic_DNA"/>
</dbReference>
<dbReference type="Proteomes" id="UP001417504">
    <property type="component" value="Unassembled WGS sequence"/>
</dbReference>
<dbReference type="GO" id="GO:0005886">
    <property type="term" value="C:plasma membrane"/>
    <property type="evidence" value="ECO:0007669"/>
    <property type="project" value="UniProtKB-SubCell"/>
</dbReference>
<comment type="subcellular location">
    <subcellularLocation>
        <location evidence="1">Cell membrane</location>
        <topology evidence="1">Peripheral membrane protein</topology>
        <orientation evidence="1">Cytoplasmic side</orientation>
    </subcellularLocation>
</comment>
<feature type="compositionally biased region" description="Basic and acidic residues" evidence="9">
    <location>
        <begin position="246"/>
        <end position="260"/>
    </location>
</feature>
<feature type="compositionally biased region" description="Acidic residues" evidence="9">
    <location>
        <begin position="226"/>
        <end position="236"/>
    </location>
</feature>
<feature type="region of interest" description="Disordered" evidence="9">
    <location>
        <begin position="178"/>
        <end position="311"/>
    </location>
</feature>
<dbReference type="PANTHER" id="PTHR31083">
    <property type="entry name" value="UPSTREAM OF FLC PROTEIN (DUF966)"/>
    <property type="match status" value="1"/>
</dbReference>